<feature type="compositionally biased region" description="Basic and acidic residues" evidence="1">
    <location>
        <begin position="596"/>
        <end position="605"/>
    </location>
</feature>
<evidence type="ECO:0000313" key="2">
    <source>
        <dbReference type="EMBL" id="CAE7554342.1"/>
    </source>
</evidence>
<feature type="region of interest" description="Disordered" evidence="1">
    <location>
        <begin position="31"/>
        <end position="50"/>
    </location>
</feature>
<dbReference type="OrthoDB" id="426244at2759"/>
<evidence type="ECO:0000256" key="1">
    <source>
        <dbReference type="SAM" id="MobiDB-lite"/>
    </source>
</evidence>
<feature type="region of interest" description="Disordered" evidence="1">
    <location>
        <begin position="70"/>
        <end position="239"/>
    </location>
</feature>
<reference evidence="2" key="1">
    <citation type="submission" date="2021-02" db="EMBL/GenBank/DDBJ databases">
        <authorList>
            <person name="Dougan E. K."/>
            <person name="Rhodes N."/>
            <person name="Thang M."/>
            <person name="Chan C."/>
        </authorList>
    </citation>
    <scope>NUCLEOTIDE SEQUENCE</scope>
</reference>
<organism evidence="2 3">
    <name type="scientific">Symbiodinium natans</name>
    <dbReference type="NCBI Taxonomy" id="878477"/>
    <lineage>
        <taxon>Eukaryota</taxon>
        <taxon>Sar</taxon>
        <taxon>Alveolata</taxon>
        <taxon>Dinophyceae</taxon>
        <taxon>Suessiales</taxon>
        <taxon>Symbiodiniaceae</taxon>
        <taxon>Symbiodinium</taxon>
    </lineage>
</organism>
<keyword evidence="3" id="KW-1185">Reference proteome</keyword>
<feature type="compositionally biased region" description="Polar residues" evidence="1">
    <location>
        <begin position="156"/>
        <end position="169"/>
    </location>
</feature>
<feature type="region of interest" description="Disordered" evidence="1">
    <location>
        <begin position="270"/>
        <end position="315"/>
    </location>
</feature>
<dbReference type="SUPFAM" id="SSF56399">
    <property type="entry name" value="ADP-ribosylation"/>
    <property type="match status" value="1"/>
</dbReference>
<name>A0A812U705_9DINO</name>
<feature type="compositionally biased region" description="Low complexity" evidence="1">
    <location>
        <begin position="70"/>
        <end position="98"/>
    </location>
</feature>
<dbReference type="AlphaFoldDB" id="A0A812U705"/>
<evidence type="ECO:0000313" key="3">
    <source>
        <dbReference type="Proteomes" id="UP000604046"/>
    </source>
</evidence>
<feature type="compositionally biased region" description="Low complexity" evidence="1">
    <location>
        <begin position="228"/>
        <end position="239"/>
    </location>
</feature>
<feature type="compositionally biased region" description="Basic and acidic residues" evidence="1">
    <location>
        <begin position="808"/>
        <end position="817"/>
    </location>
</feature>
<dbReference type="EMBL" id="CAJNDS010002640">
    <property type="protein sequence ID" value="CAE7554342.1"/>
    <property type="molecule type" value="Genomic_DNA"/>
</dbReference>
<feature type="compositionally biased region" description="Polar residues" evidence="1">
    <location>
        <begin position="642"/>
        <end position="655"/>
    </location>
</feature>
<feature type="region of interest" description="Disordered" evidence="1">
    <location>
        <begin position="523"/>
        <end position="730"/>
    </location>
</feature>
<protein>
    <submittedName>
        <fullName evidence="2">Uncharacterized protein</fullName>
    </submittedName>
</protein>
<sequence length="848" mass="91329">MDQLRVFIPGAPRGVCTQPALPAQPILQAGTPHVAQSAQAGTSGPHGHQPALQTNLQAVFMQRCAQGQVQQQPQPQLQPQQLQPQQLQPQLQKQLAPLYDRMPGSPQKPRWLDPQFGKEGKATTPTPVRPSPETVVKPGPAVLPGQAGPVPDAPRVSSNRTISPDSGTANGAHLPDRASSPCAPMPEGCTSPDTDVACKSWAAATLKNMPSDTGARDSKDGGPPKAPKAPAKVSVEEGALEAEASVAEASISSLADFSAKPLLRLLEVPGKASKADASPSTLSRTASDNSSIRDESVEEVYSRTPSPSRDPRQTGKGQLAELLEMWKSTRHEGGPLSIEECECMENVFYDTVNPDRVKIVEMRRVIQPALLRRFCAEEQDSLERQARSQKTHKQFMLLHGTRWEYAPLIAENGLDPSCGHLTKGSWLGGRADKAHSYASKGPGPEVDDEDGHKARLFALFVVACVPDVNDGDDERSFGVWRIQSARRMCPAYQVIYSAPADVGRHKRPLIEPRANKAMLLKQGHDGTGTESAGMSSFRYRSVSPPPRSRSPNPQEAEATCSCPLPGRMPGACTSPALKVHQERPSSISESPTKLRGHAERSERQGASESPAKARNQRERSSNAGESPAKPRSHHERVERPSNSESPAKTRTSGTSDLKLHEVNAAGSAGAGAAGSSPARDGRPVNLARTSPALKVKQDARPSKSKKDSKEVKEDNREGKDRKPAISAAGWEVQGDDGWIPFRPGCKFKDEPGTIQHICHGKFWYALNFDEDGLTGTQSNTCTGKVRQLRRVLPSAANPSEEMSPNSDLSKDPSHPEKMQTQPVLPVGGWYPSLLNGSTAVKQASDPVR</sequence>
<gene>
    <name evidence="2" type="ORF">SNAT2548_LOCUS31137</name>
</gene>
<feature type="compositionally biased region" description="Basic and acidic residues" evidence="1">
    <location>
        <begin position="695"/>
        <end position="723"/>
    </location>
</feature>
<feature type="compositionally biased region" description="Polar residues" evidence="1">
    <location>
        <begin position="278"/>
        <end position="290"/>
    </location>
</feature>
<comment type="caution">
    <text evidence="2">The sequence shown here is derived from an EMBL/GenBank/DDBJ whole genome shotgun (WGS) entry which is preliminary data.</text>
</comment>
<accession>A0A812U705</accession>
<proteinExistence type="predicted"/>
<dbReference type="Proteomes" id="UP000604046">
    <property type="component" value="Unassembled WGS sequence"/>
</dbReference>
<feature type="compositionally biased region" description="Polar residues" evidence="1">
    <location>
        <begin position="796"/>
        <end position="807"/>
    </location>
</feature>
<dbReference type="Gene3D" id="3.90.228.10">
    <property type="match status" value="1"/>
</dbReference>
<feature type="region of interest" description="Disordered" evidence="1">
    <location>
        <begin position="794"/>
        <end position="829"/>
    </location>
</feature>